<dbReference type="PRINTS" id="PR01790">
    <property type="entry name" value="SMP30FAMILY"/>
</dbReference>
<dbReference type="InterPro" id="IPR013658">
    <property type="entry name" value="SGL"/>
</dbReference>
<evidence type="ECO:0000313" key="4">
    <source>
        <dbReference type="Proteomes" id="UP001629462"/>
    </source>
</evidence>
<dbReference type="RefSeq" id="WP_408161106.1">
    <property type="nucleotide sequence ID" value="NZ_JAQQDB010000005.1"/>
</dbReference>
<keyword evidence="4" id="KW-1185">Reference proteome</keyword>
<evidence type="ECO:0000313" key="3">
    <source>
        <dbReference type="EMBL" id="MFM0517075.1"/>
    </source>
</evidence>
<name>A0ABW9CI05_9BURK</name>
<comment type="caution">
    <text evidence="3">The sequence shown here is derived from an EMBL/GenBank/DDBJ whole genome shotgun (WGS) entry which is preliminary data.</text>
</comment>
<dbReference type="SUPFAM" id="SSF63829">
    <property type="entry name" value="Calcium-dependent phosphotriesterase"/>
    <property type="match status" value="1"/>
</dbReference>
<dbReference type="InterPro" id="IPR005511">
    <property type="entry name" value="SMP-30"/>
</dbReference>
<dbReference type="Proteomes" id="UP001629462">
    <property type="component" value="Unassembled WGS sequence"/>
</dbReference>
<evidence type="ECO:0000259" key="2">
    <source>
        <dbReference type="Pfam" id="PF08450"/>
    </source>
</evidence>
<dbReference type="InterPro" id="IPR011042">
    <property type="entry name" value="6-blade_b-propeller_TolB-like"/>
</dbReference>
<dbReference type="EMBL" id="JAQQDB010000005">
    <property type="protein sequence ID" value="MFM0517075.1"/>
    <property type="molecule type" value="Genomic_DNA"/>
</dbReference>
<organism evidence="3 4">
    <name type="scientific">Caballeronia jiangsuensis</name>
    <dbReference type="NCBI Taxonomy" id="1458357"/>
    <lineage>
        <taxon>Bacteria</taxon>
        <taxon>Pseudomonadati</taxon>
        <taxon>Pseudomonadota</taxon>
        <taxon>Betaproteobacteria</taxon>
        <taxon>Burkholderiales</taxon>
        <taxon>Burkholderiaceae</taxon>
        <taxon>Caballeronia</taxon>
    </lineage>
</organism>
<dbReference type="Gene3D" id="2.120.10.30">
    <property type="entry name" value="TolB, C-terminal domain"/>
    <property type="match status" value="1"/>
</dbReference>
<reference evidence="3 4" key="1">
    <citation type="journal article" date="2024" name="Chem. Sci.">
        <title>Discovery of megapolipeptins by genome mining of a Burkholderiales bacteria collection.</title>
        <authorList>
            <person name="Paulo B.S."/>
            <person name="Recchia M.J.J."/>
            <person name="Lee S."/>
            <person name="Fergusson C.H."/>
            <person name="Romanowski S.B."/>
            <person name="Hernandez A."/>
            <person name="Krull N."/>
            <person name="Liu D.Y."/>
            <person name="Cavanagh H."/>
            <person name="Bos A."/>
            <person name="Gray C.A."/>
            <person name="Murphy B.T."/>
            <person name="Linington R.G."/>
            <person name="Eustaquio A.S."/>
        </authorList>
    </citation>
    <scope>NUCLEOTIDE SEQUENCE [LARGE SCALE GENOMIC DNA]</scope>
    <source>
        <strain evidence="3 4">RL17-374-BIF-D</strain>
    </source>
</reference>
<evidence type="ECO:0000256" key="1">
    <source>
        <dbReference type="ARBA" id="ARBA00008853"/>
    </source>
</evidence>
<comment type="similarity">
    <text evidence="1">Belongs to the SMP-30/CGR1 family.</text>
</comment>
<gene>
    <name evidence="3" type="ORF">PQR08_06510</name>
</gene>
<protein>
    <submittedName>
        <fullName evidence="3">SMP-30/gluconolactonase/LRE family protein</fullName>
    </submittedName>
</protein>
<dbReference type="PANTHER" id="PTHR10907">
    <property type="entry name" value="REGUCALCIN"/>
    <property type="match status" value="1"/>
</dbReference>
<accession>A0ABW9CI05</accession>
<feature type="domain" description="SMP-30/Gluconolactonase/LRE-like region" evidence="2">
    <location>
        <begin position="19"/>
        <end position="259"/>
    </location>
</feature>
<sequence length="295" mass="31734">MGLMNSTRAQLLIDSQCSLGEGATWCAASDTFWWTDIEGEKLWRYDPRDGASESFAMPERLGCFTPCADARFLLLGLASRLAFYEIATGNIDTFMEVEADLPTRLNDGRCDREGRFVFGTKHDIDDAQAIGGFYRLNRDLSLERLPLGNCAISNSIGFSPDGATMYYCDSPTRQIRVCDYPTFANDRVFVELTDATGVPDGSIVDADGGLWNAQWGGARVVRYGPDGRETARIDVPTAQPSCAAFGGADFGTLFITSARIGLADDALKSDAHAGGVFVATPGARGIAEAVFAGKA</sequence>
<dbReference type="PANTHER" id="PTHR10907:SF47">
    <property type="entry name" value="REGUCALCIN"/>
    <property type="match status" value="1"/>
</dbReference>
<proteinExistence type="inferred from homology"/>
<dbReference type="Pfam" id="PF08450">
    <property type="entry name" value="SGL"/>
    <property type="match status" value="1"/>
</dbReference>